<feature type="compositionally biased region" description="Basic and acidic residues" evidence="1">
    <location>
        <begin position="16"/>
        <end position="29"/>
    </location>
</feature>
<dbReference type="EMBL" id="CP044331">
    <property type="protein sequence ID" value="QGM96743.1"/>
    <property type="molecule type" value="Genomic_DNA"/>
</dbReference>
<dbReference type="Proteomes" id="UP000422569">
    <property type="component" value="Chromosome"/>
</dbReference>
<evidence type="ECO:0000313" key="3">
    <source>
        <dbReference type="EMBL" id="QGM96743.1"/>
    </source>
</evidence>
<evidence type="ECO:0000256" key="1">
    <source>
        <dbReference type="SAM" id="MobiDB-lite"/>
    </source>
</evidence>
<feature type="region of interest" description="Disordered" evidence="1">
    <location>
        <begin position="1"/>
        <end position="47"/>
    </location>
</feature>
<dbReference type="InterPro" id="IPR005532">
    <property type="entry name" value="SUMF_dom"/>
</dbReference>
<dbReference type="SUPFAM" id="SSF56436">
    <property type="entry name" value="C-type lectin-like"/>
    <property type="match status" value="1"/>
</dbReference>
<dbReference type="Gene3D" id="3.90.1580.10">
    <property type="entry name" value="paralog of FGE (formylglycine-generating enzyme)"/>
    <property type="match status" value="1"/>
</dbReference>
<evidence type="ECO:0000259" key="2">
    <source>
        <dbReference type="Pfam" id="PF03781"/>
    </source>
</evidence>
<name>A0A6B8M5Y8_9HYPH</name>
<dbReference type="PANTHER" id="PTHR23150:SF19">
    <property type="entry name" value="FORMYLGLYCINE-GENERATING ENZYME"/>
    <property type="match status" value="1"/>
</dbReference>
<feature type="domain" description="Sulfatase-modifying factor enzyme-like" evidence="2">
    <location>
        <begin position="46"/>
        <end position="348"/>
    </location>
</feature>
<proteinExistence type="predicted"/>
<dbReference type="AlphaFoldDB" id="A0A6B8M5Y8"/>
<organism evidence="3 4">
    <name type="scientific">Methylocystis parvus</name>
    <dbReference type="NCBI Taxonomy" id="134"/>
    <lineage>
        <taxon>Bacteria</taxon>
        <taxon>Pseudomonadati</taxon>
        <taxon>Pseudomonadota</taxon>
        <taxon>Alphaproteobacteria</taxon>
        <taxon>Hyphomicrobiales</taxon>
        <taxon>Methylocystaceae</taxon>
        <taxon>Methylocystis</taxon>
    </lineage>
</organism>
<protein>
    <submittedName>
        <fullName evidence="3">Formylglycine-generating enzyme family protein</fullName>
    </submittedName>
</protein>
<feature type="compositionally biased region" description="Low complexity" evidence="1">
    <location>
        <begin position="1"/>
        <end position="15"/>
    </location>
</feature>
<reference evidence="3 4" key="1">
    <citation type="submission" date="2019-09" db="EMBL/GenBank/DDBJ databases">
        <title>Isolation and complete genome sequencing of Methylocystis species.</title>
        <authorList>
            <person name="Rumah B.L."/>
            <person name="Stead C.E."/>
            <person name="Stevens B.C."/>
            <person name="Minton N.P."/>
            <person name="Grosse-Honebrink A."/>
            <person name="Zhang Y."/>
        </authorList>
    </citation>
    <scope>NUCLEOTIDE SEQUENCE [LARGE SCALE GENOMIC DNA]</scope>
    <source>
        <strain evidence="3 4">BRCS2</strain>
    </source>
</reference>
<sequence>MAGPARPCRAGAARAVIRDSKTRPRRSEAVAHISTGAKSPSKTPANAGMVLIPGGTFRMGSDKHYPEEAPSHCVTVDSFWIDATPVTNRQFKEFVKATGHVTFAEIPPDPKDYPGALPHMLYAGSLTFWPPTHPVNLGDWSQWWQFLKGAEWRHPYGPKSNISGLDNHPVVHVAYSDALAYAHWVGKELPSEAEWEFAARGGLDGAEYAWGDELTPGGQHMANTWQGNFPSENLNSDGFSRTSPVKVFPPNGYGVYDMIGNVWEWTSDWYAPKHEADAGKACCIPKNPRGPREQDSYDPCQPEIRIPRKVLKGGSHLCAPNYCRRYRPAARHAEPIDTSTSHVGFRCVVRQGASS</sequence>
<dbReference type="InterPro" id="IPR016187">
    <property type="entry name" value="CTDL_fold"/>
</dbReference>
<gene>
    <name evidence="3" type="ORF">F7D14_04130</name>
</gene>
<accession>A0A6B8M5Y8</accession>
<dbReference type="Pfam" id="PF03781">
    <property type="entry name" value="FGE-sulfatase"/>
    <property type="match status" value="1"/>
</dbReference>
<evidence type="ECO:0000313" key="4">
    <source>
        <dbReference type="Proteomes" id="UP000422569"/>
    </source>
</evidence>
<dbReference type="GO" id="GO:0120147">
    <property type="term" value="F:formylglycine-generating oxidase activity"/>
    <property type="evidence" value="ECO:0007669"/>
    <property type="project" value="TreeGrafter"/>
</dbReference>
<dbReference type="PANTHER" id="PTHR23150">
    <property type="entry name" value="SULFATASE MODIFYING FACTOR 1, 2"/>
    <property type="match status" value="1"/>
</dbReference>
<dbReference type="InterPro" id="IPR042095">
    <property type="entry name" value="SUMF_sf"/>
</dbReference>
<keyword evidence="4" id="KW-1185">Reference proteome</keyword>
<dbReference type="KEGG" id="mpar:F7D14_04130"/>
<dbReference type="InterPro" id="IPR051043">
    <property type="entry name" value="Sulfatase_Mod_Factor_Kinase"/>
</dbReference>